<dbReference type="InterPro" id="IPR050465">
    <property type="entry name" value="UPF0194_transport"/>
</dbReference>
<comment type="subcellular location">
    <subcellularLocation>
        <location evidence="1">Cell envelope</location>
    </subcellularLocation>
</comment>
<evidence type="ECO:0000313" key="4">
    <source>
        <dbReference type="Proteomes" id="UP000502508"/>
    </source>
</evidence>
<evidence type="ECO:0000313" key="3">
    <source>
        <dbReference type="EMBL" id="BCB78037.1"/>
    </source>
</evidence>
<gene>
    <name evidence="3" type="ORF">Pflav_044470</name>
</gene>
<keyword evidence="2" id="KW-0175">Coiled coil</keyword>
<evidence type="ECO:0000256" key="1">
    <source>
        <dbReference type="ARBA" id="ARBA00004196"/>
    </source>
</evidence>
<dbReference type="Proteomes" id="UP000502508">
    <property type="component" value="Chromosome"/>
</dbReference>
<name>A0A6F8XW69_9ACTN</name>
<dbReference type="RefSeq" id="WP_173037666.1">
    <property type="nucleotide sequence ID" value="NZ_AP022870.1"/>
</dbReference>
<dbReference type="Gene3D" id="2.40.30.170">
    <property type="match status" value="1"/>
</dbReference>
<dbReference type="KEGG" id="pfla:Pflav_044470"/>
<dbReference type="EMBL" id="AP022870">
    <property type="protein sequence ID" value="BCB78037.1"/>
    <property type="molecule type" value="Genomic_DNA"/>
</dbReference>
<dbReference type="PANTHER" id="PTHR32347">
    <property type="entry name" value="EFFLUX SYSTEM COMPONENT YKNX-RELATED"/>
    <property type="match status" value="1"/>
</dbReference>
<evidence type="ECO:0000256" key="2">
    <source>
        <dbReference type="ARBA" id="ARBA00023054"/>
    </source>
</evidence>
<organism evidence="3 4">
    <name type="scientific">Phytohabitans flavus</name>
    <dbReference type="NCBI Taxonomy" id="1076124"/>
    <lineage>
        <taxon>Bacteria</taxon>
        <taxon>Bacillati</taxon>
        <taxon>Actinomycetota</taxon>
        <taxon>Actinomycetes</taxon>
        <taxon>Micromonosporales</taxon>
        <taxon>Micromonosporaceae</taxon>
    </lineage>
</organism>
<proteinExistence type="predicted"/>
<reference evidence="3 4" key="2">
    <citation type="submission" date="2020-03" db="EMBL/GenBank/DDBJ databases">
        <authorList>
            <person name="Ichikawa N."/>
            <person name="Kimura A."/>
            <person name="Kitahashi Y."/>
            <person name="Uohara A."/>
        </authorList>
    </citation>
    <scope>NUCLEOTIDE SEQUENCE [LARGE SCALE GENOMIC DNA]</scope>
    <source>
        <strain evidence="3 4">NBRC 107702</strain>
    </source>
</reference>
<dbReference type="AlphaFoldDB" id="A0A6F8XW69"/>
<reference evidence="3 4" key="1">
    <citation type="submission" date="2020-03" db="EMBL/GenBank/DDBJ databases">
        <title>Whole genome shotgun sequence of Phytohabitans flavus NBRC 107702.</title>
        <authorList>
            <person name="Komaki H."/>
            <person name="Tamura T."/>
        </authorList>
    </citation>
    <scope>NUCLEOTIDE SEQUENCE [LARGE SCALE GENOMIC DNA]</scope>
    <source>
        <strain evidence="3 4">NBRC 107702</strain>
    </source>
</reference>
<protein>
    <recommendedName>
        <fullName evidence="5">HlyD family efflux transporter periplasmic adaptor subunit</fullName>
    </recommendedName>
</protein>
<evidence type="ECO:0008006" key="5">
    <source>
        <dbReference type="Google" id="ProtNLM"/>
    </source>
</evidence>
<dbReference type="GO" id="GO:0030313">
    <property type="term" value="C:cell envelope"/>
    <property type="evidence" value="ECO:0007669"/>
    <property type="project" value="UniProtKB-SubCell"/>
</dbReference>
<accession>A0A6F8XW69</accession>
<keyword evidence="4" id="KW-1185">Reference proteome</keyword>
<sequence>MDNHFSAATAAAIRRWETAWGVPAGRRTGALALGQVVFLPGALRVGEAAATVGTAVGPNQPVLAATSTTRVVTAPVTADRQGSVKVGDPVTVTLPGAKPLDGTVLRIGRVATTPQETGDGRPAGPATVTVVITVPRGAPDLDQAPAQVSIATAVREDVLLVPIAALLAKPGGGYRLRLSTGAYADVDPGIFDDATGKVEVAGGLTVGDLVEVPE</sequence>